<dbReference type="PANTHER" id="PTHR20893:SF2">
    <property type="entry name" value="LD08641P"/>
    <property type="match status" value="1"/>
</dbReference>
<dbReference type="EMBL" id="JAWZYT010002826">
    <property type="protein sequence ID" value="KAK4301779.1"/>
    <property type="molecule type" value="Genomic_DNA"/>
</dbReference>
<evidence type="ECO:0000313" key="2">
    <source>
        <dbReference type="EMBL" id="KAK4301779.1"/>
    </source>
</evidence>
<dbReference type="Proteomes" id="UP001292094">
    <property type="component" value="Unassembled WGS sequence"/>
</dbReference>
<keyword evidence="1" id="KW-0472">Membrane</keyword>
<organism evidence="2 3">
    <name type="scientific">Petrolisthes manimaculis</name>
    <dbReference type="NCBI Taxonomy" id="1843537"/>
    <lineage>
        <taxon>Eukaryota</taxon>
        <taxon>Metazoa</taxon>
        <taxon>Ecdysozoa</taxon>
        <taxon>Arthropoda</taxon>
        <taxon>Crustacea</taxon>
        <taxon>Multicrustacea</taxon>
        <taxon>Malacostraca</taxon>
        <taxon>Eumalacostraca</taxon>
        <taxon>Eucarida</taxon>
        <taxon>Decapoda</taxon>
        <taxon>Pleocyemata</taxon>
        <taxon>Anomura</taxon>
        <taxon>Galatheoidea</taxon>
        <taxon>Porcellanidae</taxon>
        <taxon>Petrolisthes</taxon>
    </lineage>
</organism>
<sequence length="230" mass="24784">MVVEGVDVGVAGGGSNSGGVIVNTLVDHHGLPSPDTSTTTPITAIFHTTTTNRYQPPITTTHTVVPDGELGGLSQTLYSSLRTFYERMTNYTSSCRANCSGRGECLNGTCFCLVQYEGDTCREPNLAYFISFATVFYLIAAVSLAQLVVCVKAEYSKQKTPSLRRACRVTTQKMLYVITFVAATLRGAYFSSPANADLMLAPTFMSAFYPIILSGGSLIVCFWAEPSCKD</sequence>
<dbReference type="Gene3D" id="2.60.120.260">
    <property type="entry name" value="Galactose-binding domain-like"/>
    <property type="match status" value="1"/>
</dbReference>
<comment type="caution">
    <text evidence="2">The sequence shown here is derived from an EMBL/GenBank/DDBJ whole genome shotgun (WGS) entry which is preliminary data.</text>
</comment>
<reference evidence="2" key="1">
    <citation type="submission" date="2023-11" db="EMBL/GenBank/DDBJ databases">
        <title>Genome assemblies of two species of porcelain crab, Petrolisthes cinctipes and Petrolisthes manimaculis (Anomura: Porcellanidae).</title>
        <authorList>
            <person name="Angst P."/>
        </authorList>
    </citation>
    <scope>NUCLEOTIDE SEQUENCE</scope>
    <source>
        <strain evidence="2">PB745_02</strain>
        <tissue evidence="2">Gill</tissue>
    </source>
</reference>
<name>A0AAE1P480_9EUCA</name>
<accession>A0AAE1P480</accession>
<dbReference type="PANTHER" id="PTHR20893">
    <property type="entry name" value="LD08641P"/>
    <property type="match status" value="1"/>
</dbReference>
<evidence type="ECO:0008006" key="4">
    <source>
        <dbReference type="Google" id="ProtNLM"/>
    </source>
</evidence>
<evidence type="ECO:0000313" key="3">
    <source>
        <dbReference type="Proteomes" id="UP001292094"/>
    </source>
</evidence>
<keyword evidence="3" id="KW-1185">Reference proteome</keyword>
<dbReference type="AlphaFoldDB" id="A0AAE1P480"/>
<proteinExistence type="predicted"/>
<keyword evidence="1" id="KW-1133">Transmembrane helix</keyword>
<evidence type="ECO:0000256" key="1">
    <source>
        <dbReference type="SAM" id="Phobius"/>
    </source>
</evidence>
<protein>
    <recommendedName>
        <fullName evidence="4">EGF-like domain-containing protein</fullName>
    </recommendedName>
</protein>
<feature type="transmembrane region" description="Helical" evidence="1">
    <location>
        <begin position="126"/>
        <end position="153"/>
    </location>
</feature>
<feature type="transmembrane region" description="Helical" evidence="1">
    <location>
        <begin position="174"/>
        <end position="192"/>
    </location>
</feature>
<keyword evidence="1" id="KW-0812">Transmembrane</keyword>
<feature type="transmembrane region" description="Helical" evidence="1">
    <location>
        <begin position="204"/>
        <end position="224"/>
    </location>
</feature>
<gene>
    <name evidence="2" type="ORF">Pmani_026087</name>
</gene>